<name>A0A3B0SF05_9ZZZZ</name>
<dbReference type="InterPro" id="IPR025638">
    <property type="entry name" value="DUF4336"/>
</dbReference>
<evidence type="ECO:0000313" key="1">
    <source>
        <dbReference type="EMBL" id="VAV99318.1"/>
    </source>
</evidence>
<dbReference type="SUPFAM" id="SSF56281">
    <property type="entry name" value="Metallo-hydrolase/oxidoreductase"/>
    <property type="match status" value="1"/>
</dbReference>
<reference evidence="1" key="1">
    <citation type="submission" date="2018-06" db="EMBL/GenBank/DDBJ databases">
        <authorList>
            <person name="Zhirakovskaya E."/>
        </authorList>
    </citation>
    <scope>NUCLEOTIDE SEQUENCE</scope>
</reference>
<dbReference type="AlphaFoldDB" id="A0A3B0SF05"/>
<gene>
    <name evidence="1" type="ORF">MNBD_ALPHA07-1824</name>
</gene>
<dbReference type="Gene3D" id="3.60.15.10">
    <property type="entry name" value="Ribonuclease Z/Hydroxyacylglutathione hydrolase-like"/>
    <property type="match status" value="1"/>
</dbReference>
<protein>
    <submittedName>
        <fullName evidence="1">Methanol oxidation genes, glmU-like</fullName>
    </submittedName>
</protein>
<dbReference type="InterPro" id="IPR036866">
    <property type="entry name" value="RibonucZ/Hydroxyglut_hydro"/>
</dbReference>
<dbReference type="Pfam" id="PF14234">
    <property type="entry name" value="DUF4336"/>
    <property type="match status" value="1"/>
</dbReference>
<proteinExistence type="predicted"/>
<sequence length="270" mass="30836">MTGYEPLNTPKPVSRGLWLIDGPAIRFYGMPFSTRATVVRLENGDLWVHSPTKMTEGLRAELEALGPVRHLVASNWIHYAYVSEWQAAYPGATAWAAPGVVARAAKKGMEISFDHDLGAGAEAPWQGQIDQMIVEGSKVHREAVFFHRASQTLILTDLIENFESAKLPVWMRPLVWIFGIDDSDGKMPPNMARTFRDKELLVDAIEQMIAWKPRRIILAHGRWYRENGVFELERAFRRQMKPRLWTRALEDMDAAKAEAGEKAERRRLER</sequence>
<organism evidence="1">
    <name type="scientific">hydrothermal vent metagenome</name>
    <dbReference type="NCBI Taxonomy" id="652676"/>
    <lineage>
        <taxon>unclassified sequences</taxon>
        <taxon>metagenomes</taxon>
        <taxon>ecological metagenomes</taxon>
    </lineage>
</organism>
<dbReference type="EMBL" id="UOEG01000191">
    <property type="protein sequence ID" value="VAV99318.1"/>
    <property type="molecule type" value="Genomic_DNA"/>
</dbReference>
<dbReference type="PANTHER" id="PTHR33835:SF1">
    <property type="entry name" value="METALLO-BETA-LACTAMASE DOMAIN-CONTAINING PROTEIN"/>
    <property type="match status" value="1"/>
</dbReference>
<dbReference type="PANTHER" id="PTHR33835">
    <property type="entry name" value="YALI0C07656P"/>
    <property type="match status" value="1"/>
</dbReference>
<accession>A0A3B0SF05</accession>